<feature type="transmembrane region" description="Helical" evidence="7">
    <location>
        <begin position="212"/>
        <end position="231"/>
    </location>
</feature>
<evidence type="ECO:0000313" key="10">
    <source>
        <dbReference type="Proteomes" id="UP000317036"/>
    </source>
</evidence>
<feature type="domain" description="ABC transmembrane type-1" evidence="8">
    <location>
        <begin position="72"/>
        <end position="263"/>
    </location>
</feature>
<name>A0A559KGC7_9BACL</name>
<evidence type="ECO:0000256" key="5">
    <source>
        <dbReference type="ARBA" id="ARBA00022989"/>
    </source>
</evidence>
<feature type="transmembrane region" description="Helical" evidence="7">
    <location>
        <begin position="184"/>
        <end position="206"/>
    </location>
</feature>
<keyword evidence="10" id="KW-1185">Reference proteome</keyword>
<proteinExistence type="inferred from homology"/>
<feature type="transmembrane region" description="Helical" evidence="7">
    <location>
        <begin position="12"/>
        <end position="32"/>
    </location>
</feature>
<protein>
    <submittedName>
        <fullName evidence="9">Carbohydrate ABC transporter permease</fullName>
    </submittedName>
</protein>
<dbReference type="PANTHER" id="PTHR32243">
    <property type="entry name" value="MALTOSE TRANSPORT SYSTEM PERMEASE-RELATED"/>
    <property type="match status" value="1"/>
</dbReference>
<dbReference type="Pfam" id="PF00528">
    <property type="entry name" value="BPD_transp_1"/>
    <property type="match status" value="1"/>
</dbReference>
<gene>
    <name evidence="9" type="ORF">FPZ49_04965</name>
</gene>
<reference evidence="9 10" key="1">
    <citation type="submission" date="2019-07" db="EMBL/GenBank/DDBJ databases">
        <authorList>
            <person name="Kim J."/>
        </authorList>
    </citation>
    <scope>NUCLEOTIDE SEQUENCE [LARGE SCALE GENOMIC DNA]</scope>
    <source>
        <strain evidence="9 10">JC52</strain>
    </source>
</reference>
<evidence type="ECO:0000256" key="2">
    <source>
        <dbReference type="ARBA" id="ARBA00022448"/>
    </source>
</evidence>
<dbReference type="OrthoDB" id="9810086at2"/>
<evidence type="ECO:0000256" key="3">
    <source>
        <dbReference type="ARBA" id="ARBA00022475"/>
    </source>
</evidence>
<feature type="transmembrane region" description="Helical" evidence="7">
    <location>
        <begin position="71"/>
        <end position="97"/>
    </location>
</feature>
<feature type="transmembrane region" description="Helical" evidence="7">
    <location>
        <begin position="109"/>
        <end position="131"/>
    </location>
</feature>
<dbReference type="InterPro" id="IPR035906">
    <property type="entry name" value="MetI-like_sf"/>
</dbReference>
<dbReference type="GO" id="GO:0005886">
    <property type="term" value="C:plasma membrane"/>
    <property type="evidence" value="ECO:0007669"/>
    <property type="project" value="UniProtKB-SubCell"/>
</dbReference>
<evidence type="ECO:0000259" key="8">
    <source>
        <dbReference type="PROSITE" id="PS50928"/>
    </source>
</evidence>
<dbReference type="GO" id="GO:0055085">
    <property type="term" value="P:transmembrane transport"/>
    <property type="evidence" value="ECO:0007669"/>
    <property type="project" value="InterPro"/>
</dbReference>
<dbReference type="PROSITE" id="PS50928">
    <property type="entry name" value="ABC_TM1"/>
    <property type="match status" value="1"/>
</dbReference>
<dbReference type="Gene3D" id="1.10.3720.10">
    <property type="entry name" value="MetI-like"/>
    <property type="match status" value="1"/>
</dbReference>
<dbReference type="EMBL" id="VNJI01000004">
    <property type="protein sequence ID" value="TVY11187.1"/>
    <property type="molecule type" value="Genomic_DNA"/>
</dbReference>
<dbReference type="CDD" id="cd06261">
    <property type="entry name" value="TM_PBP2"/>
    <property type="match status" value="1"/>
</dbReference>
<comment type="similarity">
    <text evidence="7">Belongs to the binding-protein-dependent transport system permease family.</text>
</comment>
<evidence type="ECO:0000256" key="6">
    <source>
        <dbReference type="ARBA" id="ARBA00023136"/>
    </source>
</evidence>
<dbReference type="RefSeq" id="WP_144844031.1">
    <property type="nucleotide sequence ID" value="NZ_VNJI01000004.1"/>
</dbReference>
<keyword evidence="4 7" id="KW-0812">Transmembrane</keyword>
<dbReference type="InterPro" id="IPR050901">
    <property type="entry name" value="BP-dep_ABC_trans_perm"/>
</dbReference>
<comment type="subcellular location">
    <subcellularLocation>
        <location evidence="1 7">Cell membrane</location>
        <topology evidence="1 7">Multi-pass membrane protein</topology>
    </subcellularLocation>
</comment>
<dbReference type="SUPFAM" id="SSF161098">
    <property type="entry name" value="MetI-like"/>
    <property type="match status" value="1"/>
</dbReference>
<keyword evidence="5 7" id="KW-1133">Transmembrane helix</keyword>
<evidence type="ECO:0000256" key="1">
    <source>
        <dbReference type="ARBA" id="ARBA00004651"/>
    </source>
</evidence>
<dbReference type="InterPro" id="IPR000515">
    <property type="entry name" value="MetI-like"/>
</dbReference>
<keyword evidence="3" id="KW-1003">Cell membrane</keyword>
<feature type="transmembrane region" description="Helical" evidence="7">
    <location>
        <begin position="143"/>
        <end position="163"/>
    </location>
</feature>
<evidence type="ECO:0000313" key="9">
    <source>
        <dbReference type="EMBL" id="TVY11187.1"/>
    </source>
</evidence>
<evidence type="ECO:0000256" key="4">
    <source>
        <dbReference type="ARBA" id="ARBA00022692"/>
    </source>
</evidence>
<feature type="transmembrane region" description="Helical" evidence="7">
    <location>
        <begin position="243"/>
        <end position="263"/>
    </location>
</feature>
<sequence length="278" mass="31216">MQLRWNPSRMLLFYFPLFCAVAFTLLPIYWAVVTSLKLEKDITQIPLRYWPKQLTFENYIVAWNNVGFSKFFMNSVFVSAFTVVIVLISSLLVGYALSRYKFKGKNAFLILLLCTQFVPGAMLLIPLFMIFKHLGLTSNLLSLIITYSTFQLPFNSILMSGFISNIPEQLEEAAMVDGCSRLKAVFVVILPILLPGVVATTVFTFISAWNEFLFALMFISKPAFFTLPVGLRYMQGEFDIHYGALAAGSLISLLPAVILFTIVQKYLVQGMSAGAVKG</sequence>
<dbReference type="Proteomes" id="UP000317036">
    <property type="component" value="Unassembled WGS sequence"/>
</dbReference>
<organism evidence="9 10">
    <name type="scientific">Paenibacillus cremeus</name>
    <dbReference type="NCBI Taxonomy" id="2163881"/>
    <lineage>
        <taxon>Bacteria</taxon>
        <taxon>Bacillati</taxon>
        <taxon>Bacillota</taxon>
        <taxon>Bacilli</taxon>
        <taxon>Bacillales</taxon>
        <taxon>Paenibacillaceae</taxon>
        <taxon>Paenibacillus</taxon>
    </lineage>
</organism>
<accession>A0A559KGC7</accession>
<dbReference type="AlphaFoldDB" id="A0A559KGC7"/>
<keyword evidence="2 7" id="KW-0813">Transport</keyword>
<dbReference type="PANTHER" id="PTHR32243:SF18">
    <property type="entry name" value="INNER MEMBRANE ABC TRANSPORTER PERMEASE PROTEIN YCJP"/>
    <property type="match status" value="1"/>
</dbReference>
<comment type="caution">
    <text evidence="9">The sequence shown here is derived from an EMBL/GenBank/DDBJ whole genome shotgun (WGS) entry which is preliminary data.</text>
</comment>
<evidence type="ECO:0000256" key="7">
    <source>
        <dbReference type="RuleBase" id="RU363032"/>
    </source>
</evidence>
<keyword evidence="6 7" id="KW-0472">Membrane</keyword>